<keyword evidence="2" id="KW-0238">DNA-binding</keyword>
<evidence type="ECO:0000313" key="5">
    <source>
        <dbReference type="EMBL" id="MFC4101480.1"/>
    </source>
</evidence>
<evidence type="ECO:0000313" key="6">
    <source>
        <dbReference type="Proteomes" id="UP001595715"/>
    </source>
</evidence>
<name>A0ABV8K626_9BACL</name>
<gene>
    <name evidence="5" type="ORF">ACFOZ8_17695</name>
</gene>
<accession>A0ABV8K626</accession>
<keyword evidence="6" id="KW-1185">Reference proteome</keyword>
<comment type="caution">
    <text evidence="5">The sequence shown here is derived from an EMBL/GenBank/DDBJ whole genome shotgun (WGS) entry which is preliminary data.</text>
</comment>
<dbReference type="InterPro" id="IPR020449">
    <property type="entry name" value="Tscrpt_reg_AraC-type_HTH"/>
</dbReference>
<proteinExistence type="predicted"/>
<dbReference type="PANTHER" id="PTHR43280">
    <property type="entry name" value="ARAC-FAMILY TRANSCRIPTIONAL REGULATOR"/>
    <property type="match status" value="1"/>
</dbReference>
<dbReference type="PROSITE" id="PS01124">
    <property type="entry name" value="HTH_ARAC_FAMILY_2"/>
    <property type="match status" value="1"/>
</dbReference>
<dbReference type="PANTHER" id="PTHR43280:SF28">
    <property type="entry name" value="HTH-TYPE TRANSCRIPTIONAL ACTIVATOR RHAS"/>
    <property type="match status" value="1"/>
</dbReference>
<keyword evidence="1" id="KW-0805">Transcription regulation</keyword>
<evidence type="ECO:0000256" key="2">
    <source>
        <dbReference type="ARBA" id="ARBA00023125"/>
    </source>
</evidence>
<sequence>MTYVTEAHAFYPNYRHMTVVSDDDPFEAGTDYGHTYRLVLVSGGSGLLRMNGKLYPLHAPSILCLNEQDEALIVSGAEPKTLTVFFHPAVINRQFRLDMPEPADMTLTDFQDLWCLDPFRDRSAAGAAACRFGIDVDTAAFARKLIEEMRVNLIRQPDEQWPCRSRSLLMELLFLVRRLLARGGDQPDEPLPEEASVLGTMLAYLHVNYRAKVKLEELAHRFHTNRTTLNEQFKASTGRSVMAYLNDIRMQNAGSMLRNTRLPVEEIMLAVGMRDQAHFARTFRKHAGYSPSEYRSRFCTM</sequence>
<dbReference type="Pfam" id="PF12833">
    <property type="entry name" value="HTH_18"/>
    <property type="match status" value="1"/>
</dbReference>
<dbReference type="InterPro" id="IPR009057">
    <property type="entry name" value="Homeodomain-like_sf"/>
</dbReference>
<evidence type="ECO:0000259" key="4">
    <source>
        <dbReference type="PROSITE" id="PS01124"/>
    </source>
</evidence>
<dbReference type="SUPFAM" id="SSF46689">
    <property type="entry name" value="Homeodomain-like"/>
    <property type="match status" value="2"/>
</dbReference>
<evidence type="ECO:0000256" key="1">
    <source>
        <dbReference type="ARBA" id="ARBA00023015"/>
    </source>
</evidence>
<dbReference type="SMART" id="SM00342">
    <property type="entry name" value="HTH_ARAC"/>
    <property type="match status" value="1"/>
</dbReference>
<protein>
    <submittedName>
        <fullName evidence="5">Helix-turn-helix transcriptional regulator</fullName>
    </submittedName>
</protein>
<dbReference type="PRINTS" id="PR00032">
    <property type="entry name" value="HTHARAC"/>
</dbReference>
<reference evidence="6" key="1">
    <citation type="journal article" date="2019" name="Int. J. Syst. Evol. Microbiol.">
        <title>The Global Catalogue of Microorganisms (GCM) 10K type strain sequencing project: providing services to taxonomists for standard genome sequencing and annotation.</title>
        <authorList>
            <consortium name="The Broad Institute Genomics Platform"/>
            <consortium name="The Broad Institute Genome Sequencing Center for Infectious Disease"/>
            <person name="Wu L."/>
            <person name="Ma J."/>
        </authorList>
    </citation>
    <scope>NUCLEOTIDE SEQUENCE [LARGE SCALE GENOMIC DNA]</scope>
    <source>
        <strain evidence="6">IBRC-M 10987</strain>
    </source>
</reference>
<dbReference type="InterPro" id="IPR018060">
    <property type="entry name" value="HTH_AraC"/>
</dbReference>
<evidence type="ECO:0000256" key="3">
    <source>
        <dbReference type="ARBA" id="ARBA00023163"/>
    </source>
</evidence>
<organism evidence="5 6">
    <name type="scientific">Paenibacillus xanthanilyticus</name>
    <dbReference type="NCBI Taxonomy" id="1783531"/>
    <lineage>
        <taxon>Bacteria</taxon>
        <taxon>Bacillati</taxon>
        <taxon>Bacillota</taxon>
        <taxon>Bacilli</taxon>
        <taxon>Bacillales</taxon>
        <taxon>Paenibacillaceae</taxon>
        <taxon>Paenibacillus</taxon>
    </lineage>
</organism>
<dbReference type="Gene3D" id="1.10.10.60">
    <property type="entry name" value="Homeodomain-like"/>
    <property type="match status" value="2"/>
</dbReference>
<dbReference type="EMBL" id="JBHSAM010000028">
    <property type="protein sequence ID" value="MFC4101480.1"/>
    <property type="molecule type" value="Genomic_DNA"/>
</dbReference>
<dbReference type="Proteomes" id="UP001595715">
    <property type="component" value="Unassembled WGS sequence"/>
</dbReference>
<keyword evidence="3" id="KW-0804">Transcription</keyword>
<dbReference type="RefSeq" id="WP_377720096.1">
    <property type="nucleotide sequence ID" value="NZ_JBHSAM010000028.1"/>
</dbReference>
<feature type="domain" description="HTH araC/xylS-type" evidence="4">
    <location>
        <begin position="199"/>
        <end position="297"/>
    </location>
</feature>